<dbReference type="InterPro" id="IPR001584">
    <property type="entry name" value="Integrase_cat-core"/>
</dbReference>
<dbReference type="InterPro" id="IPR012337">
    <property type="entry name" value="RNaseH-like_sf"/>
</dbReference>
<dbReference type="InterPro" id="IPR036397">
    <property type="entry name" value="RNaseH_sf"/>
</dbReference>
<name>A0A5C1QFD4_9SPIO</name>
<dbReference type="RefSeq" id="WP_149568582.1">
    <property type="nucleotide sequence ID" value="NZ_CP035807.1"/>
</dbReference>
<reference evidence="3 4" key="1">
    <citation type="submission" date="2019-02" db="EMBL/GenBank/DDBJ databases">
        <authorList>
            <person name="Fomenkov A."/>
            <person name="Dubinina G."/>
            <person name="Grabovich M."/>
            <person name="Vincze T."/>
            <person name="Roberts R.J."/>
        </authorList>
    </citation>
    <scope>NUCLEOTIDE SEQUENCE [LARGE SCALE GENOMIC DNA]</scope>
    <source>
        <strain evidence="3 4">P</strain>
    </source>
</reference>
<proteinExistence type="predicted"/>
<gene>
    <name evidence="3" type="ORF">EW093_11690</name>
</gene>
<dbReference type="PROSITE" id="PS50994">
    <property type="entry name" value="INTEGRASE"/>
    <property type="match status" value="1"/>
</dbReference>
<keyword evidence="1" id="KW-1133">Transmembrane helix</keyword>
<dbReference type="KEGG" id="sper:EW093_11690"/>
<dbReference type="OrthoDB" id="9775203at2"/>
<feature type="domain" description="Integrase catalytic" evidence="2">
    <location>
        <begin position="122"/>
        <end position="213"/>
    </location>
</feature>
<dbReference type="InterPro" id="IPR050900">
    <property type="entry name" value="Transposase_IS3/IS150/IS904"/>
</dbReference>
<keyword evidence="4" id="KW-1185">Reference proteome</keyword>
<organism evidence="3 4">
    <name type="scientific">Thiospirochaeta perfilievii</name>
    <dbReference type="NCBI Taxonomy" id="252967"/>
    <lineage>
        <taxon>Bacteria</taxon>
        <taxon>Pseudomonadati</taxon>
        <taxon>Spirochaetota</taxon>
        <taxon>Spirochaetia</taxon>
        <taxon>Spirochaetales</taxon>
        <taxon>Spirochaetaceae</taxon>
        <taxon>Thiospirochaeta</taxon>
    </lineage>
</organism>
<dbReference type="GO" id="GO:0015074">
    <property type="term" value="P:DNA integration"/>
    <property type="evidence" value="ECO:0007669"/>
    <property type="project" value="InterPro"/>
</dbReference>
<dbReference type="GO" id="GO:0003676">
    <property type="term" value="F:nucleic acid binding"/>
    <property type="evidence" value="ECO:0007669"/>
    <property type="project" value="InterPro"/>
</dbReference>
<dbReference type="InterPro" id="IPR009057">
    <property type="entry name" value="Homeodomain-like_sf"/>
</dbReference>
<feature type="transmembrane region" description="Helical" evidence="1">
    <location>
        <begin position="208"/>
        <end position="232"/>
    </location>
</feature>
<reference evidence="3 4" key="2">
    <citation type="submission" date="2019-09" db="EMBL/GenBank/DDBJ databases">
        <title>Complete Genome Sequence and Methylome Analysis of free living Spirochaetas.</title>
        <authorList>
            <person name="Leshcheva N."/>
            <person name="Mikheeva N."/>
        </authorList>
    </citation>
    <scope>NUCLEOTIDE SEQUENCE [LARGE SCALE GENOMIC DNA]</scope>
    <source>
        <strain evidence="3 4">P</strain>
    </source>
</reference>
<evidence type="ECO:0000313" key="3">
    <source>
        <dbReference type="EMBL" id="QEN05344.1"/>
    </source>
</evidence>
<dbReference type="SUPFAM" id="SSF53098">
    <property type="entry name" value="Ribonuclease H-like"/>
    <property type="match status" value="1"/>
</dbReference>
<sequence length="282" mass="32448">MELITVATETGARLREACKAMEISTSSFERWRAGNLIDSRKGSVKNIPQKLTYEEEQELINLCCNKQYKDLNPYKIHASLLDKGVYIASISSFYRVLRKNSLITHRGNSRPSKKRNPPLERKATGPNQVWTWDITFLKTDISGLFYYAYVIIDIWNRSIVKWAIHDREHDTLAQELFQCALLENQHPDVFVHSDNGNPMKGVSFIKDCSILAISSGLISLISLSNFFLIVFISEPSLRFFTISRNLASFSLLFPIPSPICKLLWIIVFYYKLISNSRITRNK</sequence>
<dbReference type="AlphaFoldDB" id="A0A5C1QFD4"/>
<keyword evidence="1" id="KW-0812">Transmembrane</keyword>
<evidence type="ECO:0000256" key="1">
    <source>
        <dbReference type="SAM" id="Phobius"/>
    </source>
</evidence>
<dbReference type="EMBL" id="CP035807">
    <property type="protein sequence ID" value="QEN05344.1"/>
    <property type="molecule type" value="Genomic_DNA"/>
</dbReference>
<evidence type="ECO:0000259" key="2">
    <source>
        <dbReference type="PROSITE" id="PS50994"/>
    </source>
</evidence>
<feature type="transmembrane region" description="Helical" evidence="1">
    <location>
        <begin position="252"/>
        <end position="272"/>
    </location>
</feature>
<keyword evidence="1" id="KW-0472">Membrane</keyword>
<dbReference type="PANTHER" id="PTHR46889">
    <property type="entry name" value="TRANSPOSASE INSF FOR INSERTION SEQUENCE IS3B-RELATED"/>
    <property type="match status" value="1"/>
</dbReference>
<dbReference type="Pfam" id="PF00665">
    <property type="entry name" value="rve"/>
    <property type="match status" value="1"/>
</dbReference>
<protein>
    <submittedName>
        <fullName evidence="3">Transposase</fullName>
    </submittedName>
</protein>
<evidence type="ECO:0000313" key="4">
    <source>
        <dbReference type="Proteomes" id="UP000323824"/>
    </source>
</evidence>
<dbReference type="PANTHER" id="PTHR46889:SF4">
    <property type="entry name" value="TRANSPOSASE INSO FOR INSERTION SEQUENCE ELEMENT IS911B-RELATED"/>
    <property type="match status" value="1"/>
</dbReference>
<accession>A0A5C1QFD4</accession>
<dbReference type="Proteomes" id="UP000323824">
    <property type="component" value="Chromosome"/>
</dbReference>
<dbReference type="Gene3D" id="3.30.420.10">
    <property type="entry name" value="Ribonuclease H-like superfamily/Ribonuclease H"/>
    <property type="match status" value="1"/>
</dbReference>
<dbReference type="SUPFAM" id="SSF46689">
    <property type="entry name" value="Homeodomain-like"/>
    <property type="match status" value="1"/>
</dbReference>